<dbReference type="GO" id="GO:0045892">
    <property type="term" value="P:negative regulation of DNA-templated transcription"/>
    <property type="evidence" value="ECO:0007669"/>
    <property type="project" value="TreeGrafter"/>
</dbReference>
<dbReference type="PROSITE" id="PS51077">
    <property type="entry name" value="HTH_ICLR"/>
    <property type="match status" value="1"/>
</dbReference>
<dbReference type="InterPro" id="IPR050707">
    <property type="entry name" value="HTH_MetabolicPath_Reg"/>
</dbReference>
<dbReference type="RefSeq" id="WP_163740007.1">
    <property type="nucleotide sequence ID" value="NZ_JAAGOA010000012.1"/>
</dbReference>
<dbReference type="PROSITE" id="PS51078">
    <property type="entry name" value="ICLR_ED"/>
    <property type="match status" value="1"/>
</dbReference>
<dbReference type="AlphaFoldDB" id="A0A6L9SA01"/>
<dbReference type="Gene3D" id="1.10.10.10">
    <property type="entry name" value="Winged helix-like DNA-binding domain superfamily/Winged helix DNA-binding domain"/>
    <property type="match status" value="1"/>
</dbReference>
<evidence type="ECO:0000259" key="8">
    <source>
        <dbReference type="PROSITE" id="PS51078"/>
    </source>
</evidence>
<keyword evidence="1" id="KW-0319">Glycerol metabolism</keyword>
<comment type="function">
    <text evidence="5">May be an activator protein for the gylABX operon.</text>
</comment>
<dbReference type="SUPFAM" id="SSF46785">
    <property type="entry name" value="Winged helix' DNA-binding domain"/>
    <property type="match status" value="1"/>
</dbReference>
<evidence type="ECO:0000256" key="5">
    <source>
        <dbReference type="ARBA" id="ARBA00058938"/>
    </source>
</evidence>
<dbReference type="GO" id="GO:0003677">
    <property type="term" value="F:DNA binding"/>
    <property type="evidence" value="ECO:0007669"/>
    <property type="project" value="UniProtKB-KW"/>
</dbReference>
<gene>
    <name evidence="9" type="ORF">G1H10_17170</name>
</gene>
<dbReference type="InterPro" id="IPR029016">
    <property type="entry name" value="GAF-like_dom_sf"/>
</dbReference>
<dbReference type="Proteomes" id="UP000475214">
    <property type="component" value="Unassembled WGS sequence"/>
</dbReference>
<evidence type="ECO:0000259" key="7">
    <source>
        <dbReference type="PROSITE" id="PS51077"/>
    </source>
</evidence>
<organism evidence="9 10">
    <name type="scientific">Phytoactinopolyspora halotolerans</name>
    <dbReference type="NCBI Taxonomy" id="1981512"/>
    <lineage>
        <taxon>Bacteria</taxon>
        <taxon>Bacillati</taxon>
        <taxon>Actinomycetota</taxon>
        <taxon>Actinomycetes</taxon>
        <taxon>Jiangellales</taxon>
        <taxon>Jiangellaceae</taxon>
        <taxon>Phytoactinopolyspora</taxon>
    </lineage>
</organism>
<dbReference type="PANTHER" id="PTHR30136">
    <property type="entry name" value="HELIX-TURN-HELIX TRANSCRIPTIONAL REGULATOR, ICLR FAMILY"/>
    <property type="match status" value="1"/>
</dbReference>
<evidence type="ECO:0000256" key="6">
    <source>
        <dbReference type="ARBA" id="ARBA00070406"/>
    </source>
</evidence>
<dbReference type="InterPro" id="IPR036390">
    <property type="entry name" value="WH_DNA-bd_sf"/>
</dbReference>
<dbReference type="SUPFAM" id="SSF55781">
    <property type="entry name" value="GAF domain-like"/>
    <property type="match status" value="1"/>
</dbReference>
<dbReference type="InterPro" id="IPR014757">
    <property type="entry name" value="Tscrpt_reg_IclR_C"/>
</dbReference>
<feature type="domain" description="IclR-ED" evidence="8">
    <location>
        <begin position="86"/>
        <end position="267"/>
    </location>
</feature>
<dbReference type="InterPro" id="IPR005471">
    <property type="entry name" value="Tscrpt_reg_IclR_N"/>
</dbReference>
<keyword evidence="4" id="KW-0804">Transcription</keyword>
<dbReference type="EMBL" id="JAAGOA010000012">
    <property type="protein sequence ID" value="NEE01907.1"/>
    <property type="molecule type" value="Genomic_DNA"/>
</dbReference>
<dbReference type="FunFam" id="1.10.10.10:FF:000056">
    <property type="entry name" value="IclR family transcriptional regulator"/>
    <property type="match status" value="1"/>
</dbReference>
<proteinExistence type="predicted"/>
<keyword evidence="3" id="KW-0238">DNA-binding</keyword>
<keyword evidence="10" id="KW-1185">Reference proteome</keyword>
<evidence type="ECO:0000256" key="4">
    <source>
        <dbReference type="ARBA" id="ARBA00023163"/>
    </source>
</evidence>
<dbReference type="SMART" id="SM00346">
    <property type="entry name" value="HTH_ICLR"/>
    <property type="match status" value="1"/>
</dbReference>
<name>A0A6L9SA01_9ACTN</name>
<comment type="caution">
    <text evidence="9">The sequence shown here is derived from an EMBL/GenBank/DDBJ whole genome shotgun (WGS) entry which is preliminary data.</text>
</comment>
<dbReference type="GO" id="GO:0006071">
    <property type="term" value="P:glycerol metabolic process"/>
    <property type="evidence" value="ECO:0007669"/>
    <property type="project" value="UniProtKB-KW"/>
</dbReference>
<evidence type="ECO:0000256" key="2">
    <source>
        <dbReference type="ARBA" id="ARBA00023015"/>
    </source>
</evidence>
<dbReference type="InterPro" id="IPR036388">
    <property type="entry name" value="WH-like_DNA-bd_sf"/>
</dbReference>
<evidence type="ECO:0000313" key="10">
    <source>
        <dbReference type="Proteomes" id="UP000475214"/>
    </source>
</evidence>
<reference evidence="9 10" key="1">
    <citation type="submission" date="2020-02" db="EMBL/GenBank/DDBJ databases">
        <authorList>
            <person name="Li X.-J."/>
            <person name="Han X.-M."/>
        </authorList>
    </citation>
    <scope>NUCLEOTIDE SEQUENCE [LARGE SCALE GENOMIC DNA]</scope>
    <source>
        <strain evidence="9 10">CCTCC AB 2017055</strain>
    </source>
</reference>
<protein>
    <recommendedName>
        <fullName evidence="6">Glycerol operon regulatory protein</fullName>
    </recommendedName>
</protein>
<dbReference type="PANTHER" id="PTHR30136:SF24">
    <property type="entry name" value="HTH-TYPE TRANSCRIPTIONAL REPRESSOR ALLR"/>
    <property type="match status" value="1"/>
</dbReference>
<dbReference type="GO" id="GO:0003700">
    <property type="term" value="F:DNA-binding transcription factor activity"/>
    <property type="evidence" value="ECO:0007669"/>
    <property type="project" value="TreeGrafter"/>
</dbReference>
<dbReference type="Pfam" id="PF09339">
    <property type="entry name" value="HTH_IclR"/>
    <property type="match status" value="1"/>
</dbReference>
<dbReference type="Gene3D" id="3.30.450.40">
    <property type="match status" value="1"/>
</dbReference>
<evidence type="ECO:0000313" key="9">
    <source>
        <dbReference type="EMBL" id="NEE01907.1"/>
    </source>
</evidence>
<evidence type="ECO:0000256" key="1">
    <source>
        <dbReference type="ARBA" id="ARBA00022798"/>
    </source>
</evidence>
<keyword evidence="2" id="KW-0805">Transcription regulation</keyword>
<dbReference type="Pfam" id="PF01614">
    <property type="entry name" value="IclR_C"/>
    <property type="match status" value="1"/>
</dbReference>
<sequence length="271" mass="29306">MGVGDVNAQLYDRAVTERQFQPVKSADRTLEILEVLADSTERLSLAHLARALSIPKSSLHGILRTMVQRGWAETDPSGTYFGLGVRALLVGASYVDRDDVVSRTQPLLDRLGAETGETTHLGRLDGSDVVYLAKHESPHPLRMFSAIGRRVPAHSTALGKSLLAERSDAAVADLLPRPLPRLTANTVTDLETLLGELARVRATGHAADREESSDGICCFAVALPTTRPAVDALSVSIPAFRLDDEVERRVVDALTRVRDQFRRSAGAAVPT</sequence>
<accession>A0A6L9SA01</accession>
<feature type="domain" description="HTH iclR-type" evidence="7">
    <location>
        <begin position="23"/>
        <end position="85"/>
    </location>
</feature>
<evidence type="ECO:0000256" key="3">
    <source>
        <dbReference type="ARBA" id="ARBA00023125"/>
    </source>
</evidence>